<evidence type="ECO:0000313" key="2">
    <source>
        <dbReference type="Proteomes" id="UP000195696"/>
    </source>
</evidence>
<reference evidence="1 2" key="1">
    <citation type="submission" date="2016-08" db="EMBL/GenBank/DDBJ databases">
        <authorList>
            <person name="Seilhamer J.J."/>
        </authorList>
    </citation>
    <scope>NUCLEOTIDE SEQUENCE [LARGE SCALE GENOMIC DNA]</scope>
    <source>
        <strain evidence="1 2">SDA_GO95</strain>
    </source>
</reference>
<name>A0A1C4G1K9_BACMY</name>
<accession>A0A1C4G1K9</accession>
<dbReference type="EMBL" id="FMAK01000055">
    <property type="protein sequence ID" value="SCB70948.1"/>
    <property type="molecule type" value="Genomic_DNA"/>
</dbReference>
<dbReference type="Proteomes" id="UP000195696">
    <property type="component" value="Unassembled WGS sequence"/>
</dbReference>
<sequence length="28" mass="3083">MDSTLVFNFGIGIVIILFVFFVLCMSGV</sequence>
<organism evidence="1 2">
    <name type="scientific">Bacillus mycoides</name>
    <dbReference type="NCBI Taxonomy" id="1405"/>
    <lineage>
        <taxon>Bacteria</taxon>
        <taxon>Bacillati</taxon>
        <taxon>Bacillota</taxon>
        <taxon>Bacilli</taxon>
        <taxon>Bacillales</taxon>
        <taxon>Bacillaceae</taxon>
        <taxon>Bacillus</taxon>
        <taxon>Bacillus cereus group</taxon>
    </lineage>
</organism>
<evidence type="ECO:0000313" key="1">
    <source>
        <dbReference type="EMBL" id="SCB70948.1"/>
    </source>
</evidence>
<gene>
    <name evidence="1" type="ORF">BWGO95_05169</name>
</gene>
<proteinExistence type="predicted"/>
<protein>
    <submittedName>
        <fullName evidence="1">Uncharacterized protein</fullName>
    </submittedName>
</protein>
<dbReference type="AlphaFoldDB" id="A0A1C4G1K9"/>